<accession>A2EU97</accession>
<dbReference type="VEuPathDB" id="TrichDB:TVAGG3_1051730"/>
<dbReference type="EMBL" id="DS113494">
    <property type="protein sequence ID" value="EAY03784.1"/>
    <property type="molecule type" value="Genomic_DNA"/>
</dbReference>
<dbReference type="VEuPathDB" id="TrichDB:TVAG_232670"/>
<protein>
    <recommendedName>
        <fullName evidence="1">Initiator binding domain-containing protein</fullName>
    </recommendedName>
</protein>
<dbReference type="Pfam" id="PF10416">
    <property type="entry name" value="IBD"/>
    <property type="match status" value="1"/>
</dbReference>
<sequence length="195" mass="22920">MKETPQYWELLSETDKEKYNELHQEFSSGVMKRARNGRAESFEEMLENIKKYCIRNDEDDWKRYLVCGVCWMDEAIAINTRQLRLLVCKCKSSINGSLQKMGFSTNMAHSESWKILFPKIPLLKDHFSELRKWTIRYKPKKDGETVHHVEEPVQNSSEEHEEASEPVAVQQQLSSPTVPLKFRVKMLRLQQAISI</sequence>
<dbReference type="OrthoDB" id="10460843at2759"/>
<dbReference type="Proteomes" id="UP000001542">
    <property type="component" value="Unassembled WGS sequence"/>
</dbReference>
<dbReference type="InParanoid" id="A2EU97"/>
<dbReference type="AlphaFoldDB" id="A2EU97"/>
<gene>
    <name evidence="2" type="ORF">TVAG_232670</name>
</gene>
<reference evidence="2" key="1">
    <citation type="submission" date="2006-10" db="EMBL/GenBank/DDBJ databases">
        <authorList>
            <person name="Amadeo P."/>
            <person name="Zhao Q."/>
            <person name="Wortman J."/>
            <person name="Fraser-Liggett C."/>
            <person name="Carlton J."/>
        </authorList>
    </citation>
    <scope>NUCLEOTIDE SEQUENCE</scope>
    <source>
        <strain evidence="2">G3</strain>
    </source>
</reference>
<reference evidence="2" key="2">
    <citation type="journal article" date="2007" name="Science">
        <title>Draft genome sequence of the sexually transmitted pathogen Trichomonas vaginalis.</title>
        <authorList>
            <person name="Carlton J.M."/>
            <person name="Hirt R.P."/>
            <person name="Silva J.C."/>
            <person name="Delcher A.L."/>
            <person name="Schatz M."/>
            <person name="Zhao Q."/>
            <person name="Wortman J.R."/>
            <person name="Bidwell S.L."/>
            <person name="Alsmark U.C.M."/>
            <person name="Besteiro S."/>
            <person name="Sicheritz-Ponten T."/>
            <person name="Noel C.J."/>
            <person name="Dacks J.B."/>
            <person name="Foster P.G."/>
            <person name="Simillion C."/>
            <person name="Van de Peer Y."/>
            <person name="Miranda-Saavedra D."/>
            <person name="Barton G.J."/>
            <person name="Westrop G.D."/>
            <person name="Mueller S."/>
            <person name="Dessi D."/>
            <person name="Fiori P.L."/>
            <person name="Ren Q."/>
            <person name="Paulsen I."/>
            <person name="Zhang H."/>
            <person name="Bastida-Corcuera F.D."/>
            <person name="Simoes-Barbosa A."/>
            <person name="Brown M.T."/>
            <person name="Hayes R.D."/>
            <person name="Mukherjee M."/>
            <person name="Okumura C.Y."/>
            <person name="Schneider R."/>
            <person name="Smith A.J."/>
            <person name="Vanacova S."/>
            <person name="Villalvazo M."/>
            <person name="Haas B.J."/>
            <person name="Pertea M."/>
            <person name="Feldblyum T.V."/>
            <person name="Utterback T.R."/>
            <person name="Shu C.L."/>
            <person name="Osoegawa K."/>
            <person name="de Jong P.J."/>
            <person name="Hrdy I."/>
            <person name="Horvathova L."/>
            <person name="Zubacova Z."/>
            <person name="Dolezal P."/>
            <person name="Malik S.B."/>
            <person name="Logsdon J.M. Jr."/>
            <person name="Henze K."/>
            <person name="Gupta A."/>
            <person name="Wang C.C."/>
            <person name="Dunne R.L."/>
            <person name="Upcroft J.A."/>
            <person name="Upcroft P."/>
            <person name="White O."/>
            <person name="Salzberg S.L."/>
            <person name="Tang P."/>
            <person name="Chiu C.-H."/>
            <person name="Lee Y.-S."/>
            <person name="Embley T.M."/>
            <person name="Coombs G.H."/>
            <person name="Mottram J.C."/>
            <person name="Tachezy J."/>
            <person name="Fraser-Liggett C.M."/>
            <person name="Johnson P.J."/>
        </authorList>
    </citation>
    <scope>NUCLEOTIDE SEQUENCE [LARGE SCALE GENOMIC DNA]</scope>
    <source>
        <strain evidence="2">G3</strain>
    </source>
</reference>
<evidence type="ECO:0000313" key="2">
    <source>
        <dbReference type="EMBL" id="EAY03784.1"/>
    </source>
</evidence>
<dbReference type="SMR" id="A2EU97"/>
<name>A2EU97_TRIV3</name>
<organism evidence="2 3">
    <name type="scientific">Trichomonas vaginalis (strain ATCC PRA-98 / G3)</name>
    <dbReference type="NCBI Taxonomy" id="412133"/>
    <lineage>
        <taxon>Eukaryota</taxon>
        <taxon>Metamonada</taxon>
        <taxon>Parabasalia</taxon>
        <taxon>Trichomonadida</taxon>
        <taxon>Trichomonadidae</taxon>
        <taxon>Trichomonas</taxon>
    </lineage>
</organism>
<evidence type="ECO:0000259" key="1">
    <source>
        <dbReference type="Pfam" id="PF10416"/>
    </source>
</evidence>
<dbReference type="InterPro" id="IPR018845">
    <property type="entry name" value="Initiator-bd"/>
</dbReference>
<feature type="domain" description="Initiator binding" evidence="1">
    <location>
        <begin position="13"/>
        <end position="139"/>
    </location>
</feature>
<keyword evidence="3" id="KW-1185">Reference proteome</keyword>
<dbReference type="KEGG" id="tva:4761632"/>
<proteinExistence type="predicted"/>
<evidence type="ECO:0000313" key="3">
    <source>
        <dbReference type="Proteomes" id="UP000001542"/>
    </source>
</evidence>
<dbReference type="RefSeq" id="XP_001316007.1">
    <property type="nucleotide sequence ID" value="XM_001315972.1"/>
</dbReference>